<dbReference type="Proteomes" id="UP000176988">
    <property type="component" value="Unassembled WGS sequence"/>
</dbReference>
<proteinExistence type="predicted"/>
<dbReference type="EMBL" id="MGFG01000027">
    <property type="protein sequence ID" value="OGM00681.1"/>
    <property type="molecule type" value="Genomic_DNA"/>
</dbReference>
<gene>
    <name evidence="1" type="ORF">A2480_01075</name>
</gene>
<sequence>MAAAGAAPPAGGGGFVRAADEVIGPYAERWASKLVGYVTNQKSFRRALHRMDPRAVAGIHALAPGALGLLVGLMFPNTLFGNAQAAAVAKNFLMQGIRKAADAFEQGEDLNSEAFADQLEADMAAAEAELKAAEVIVDAFGRFHDPNCADMMAAAASAGRRGRVQRVKLLDAMNSPRLRPADCCIEKMQKTLEKPATAAANKPPPRPKSAMEVIGRLSEHPRKILLERVLGESDPAIHERWVKALMELDSIDEAMAIVAAIETGEDPGPLLGLLENQGIRSWLKQDGEWAAGQAKKAGGAIGSAASTAGKAVGRAAAVAGKAVWDEVDRDADGVGREFDSWASKLEVWGQARGVIPPVGGPVPPAPVIPIPPAAPMPPRPGLWSLLADAIFPWRW</sequence>
<accession>A0A1F7WCX8</accession>
<evidence type="ECO:0000313" key="2">
    <source>
        <dbReference type="Proteomes" id="UP000176988"/>
    </source>
</evidence>
<dbReference type="AlphaFoldDB" id="A0A1F7WCX8"/>
<organism evidence="1 2">
    <name type="scientific">Candidatus Uhrbacteria bacterium RIFOXYC2_FULL_47_19</name>
    <dbReference type="NCBI Taxonomy" id="1802424"/>
    <lineage>
        <taxon>Bacteria</taxon>
        <taxon>Candidatus Uhriibacteriota</taxon>
    </lineage>
</organism>
<reference evidence="1 2" key="1">
    <citation type="journal article" date="2016" name="Nat. Commun.">
        <title>Thousands of microbial genomes shed light on interconnected biogeochemical processes in an aquifer system.</title>
        <authorList>
            <person name="Anantharaman K."/>
            <person name="Brown C.T."/>
            <person name="Hug L.A."/>
            <person name="Sharon I."/>
            <person name="Castelle C.J."/>
            <person name="Probst A.J."/>
            <person name="Thomas B.C."/>
            <person name="Singh A."/>
            <person name="Wilkins M.J."/>
            <person name="Karaoz U."/>
            <person name="Brodie E.L."/>
            <person name="Williams K.H."/>
            <person name="Hubbard S.S."/>
            <person name="Banfield J.F."/>
        </authorList>
    </citation>
    <scope>NUCLEOTIDE SEQUENCE [LARGE SCALE GENOMIC DNA]</scope>
</reference>
<comment type="caution">
    <text evidence="1">The sequence shown here is derived from an EMBL/GenBank/DDBJ whole genome shotgun (WGS) entry which is preliminary data.</text>
</comment>
<evidence type="ECO:0000313" key="1">
    <source>
        <dbReference type="EMBL" id="OGM00681.1"/>
    </source>
</evidence>
<name>A0A1F7WCX8_9BACT</name>
<protein>
    <submittedName>
        <fullName evidence="1">Uncharacterized protein</fullName>
    </submittedName>
</protein>